<evidence type="ECO:0008006" key="10">
    <source>
        <dbReference type="Google" id="ProtNLM"/>
    </source>
</evidence>
<evidence type="ECO:0000256" key="1">
    <source>
        <dbReference type="ARBA" id="ARBA00008857"/>
    </source>
</evidence>
<sequence>MAIKVKPLSDTKCSSAKPKNREYSLHDGDGLYLLVRASGTKSWQFKYKNKITNKVIKLSVGTYPDLSLSKAREKRAEFKKYLAEGLDPKQQREIQFHKQNNSYSLENVTRSWLDSYALKSSLSADTKHKRLRKFENHLFPKFINKTIDQIGLNELRAVLNQIYTDSPDNAQRIRSDLISIFSYAVQHNIIGFNSARELEDMDLSAQKNHRATFKELESIPELMNRIKADNGRSLTKLFLQFALHTFARSSELRFARWSEVNFDKKQWVIPATRDKVEGIKHSSRGAKMKSNHIVPLSPQAIILLEEIQKYSGNCDKVFPSLNDKDNFLSENTPNDALRRMGYSKDEISLHGFRALARSALGEMSVFQKDALEKQMSHEERNNTVGAYTHIAQYIEERIKIMNAWSDWLETIEQKAYITPYEYAQRNFIDKQN</sequence>
<dbReference type="PANTHER" id="PTHR30629:SF2">
    <property type="entry name" value="PROPHAGE INTEGRASE INTS-RELATED"/>
    <property type="match status" value="1"/>
</dbReference>
<dbReference type="Proteomes" id="UP000013049">
    <property type="component" value="Unassembled WGS sequence"/>
</dbReference>
<evidence type="ECO:0000259" key="7">
    <source>
        <dbReference type="PROSITE" id="PS51900"/>
    </source>
</evidence>
<evidence type="ECO:0000259" key="6">
    <source>
        <dbReference type="PROSITE" id="PS51898"/>
    </source>
</evidence>
<keyword evidence="4" id="KW-0233">DNA recombination</keyword>
<accession>N8V1B3</accession>
<dbReference type="Pfam" id="PF13356">
    <property type="entry name" value="Arm-DNA-bind_3"/>
    <property type="match status" value="1"/>
</dbReference>
<dbReference type="CDD" id="cd00801">
    <property type="entry name" value="INT_P4_C"/>
    <property type="match status" value="1"/>
</dbReference>
<dbReference type="InterPro" id="IPR013762">
    <property type="entry name" value="Integrase-like_cat_sf"/>
</dbReference>
<evidence type="ECO:0000256" key="3">
    <source>
        <dbReference type="ARBA" id="ARBA00023125"/>
    </source>
</evidence>
<dbReference type="AlphaFoldDB" id="N8V1B3"/>
<evidence type="ECO:0000313" key="8">
    <source>
        <dbReference type="EMBL" id="ENU93611.1"/>
    </source>
</evidence>
<dbReference type="RefSeq" id="WP_004775579.1">
    <property type="nucleotide sequence ID" value="NZ_KB849367.1"/>
</dbReference>
<dbReference type="Pfam" id="PF22022">
    <property type="entry name" value="Phage_int_M"/>
    <property type="match status" value="1"/>
</dbReference>
<dbReference type="eggNOG" id="COG0436">
    <property type="taxonomic scope" value="Bacteria"/>
</dbReference>
<proteinExistence type="inferred from homology"/>
<dbReference type="InterPro" id="IPR053876">
    <property type="entry name" value="Phage_int_M"/>
</dbReference>
<feature type="domain" description="Core-binding (CB)" evidence="7">
    <location>
        <begin position="103"/>
        <end position="185"/>
    </location>
</feature>
<name>N8V1B3_9GAMM</name>
<dbReference type="InterPro" id="IPR011010">
    <property type="entry name" value="DNA_brk_join_enz"/>
</dbReference>
<dbReference type="PROSITE" id="PS51900">
    <property type="entry name" value="CB"/>
    <property type="match status" value="1"/>
</dbReference>
<dbReference type="InterPro" id="IPR010998">
    <property type="entry name" value="Integrase_recombinase_N"/>
</dbReference>
<evidence type="ECO:0000313" key="9">
    <source>
        <dbReference type="Proteomes" id="UP000013049"/>
    </source>
</evidence>
<dbReference type="HOGENOM" id="CLU_027562_0_1_6"/>
<dbReference type="InterPro" id="IPR025166">
    <property type="entry name" value="Integrase_DNA_bind_dom"/>
</dbReference>
<dbReference type="GO" id="GO:0015074">
    <property type="term" value="P:DNA integration"/>
    <property type="evidence" value="ECO:0007669"/>
    <property type="project" value="UniProtKB-KW"/>
</dbReference>
<dbReference type="PANTHER" id="PTHR30629">
    <property type="entry name" value="PROPHAGE INTEGRASE"/>
    <property type="match status" value="1"/>
</dbReference>
<dbReference type="InterPro" id="IPR044068">
    <property type="entry name" value="CB"/>
</dbReference>
<dbReference type="InterPro" id="IPR050808">
    <property type="entry name" value="Phage_Integrase"/>
</dbReference>
<gene>
    <name evidence="8" type="ORF">F971_00869</name>
</gene>
<dbReference type="PATRIC" id="fig|1217712.3.peg.831"/>
<dbReference type="Gene3D" id="3.30.160.390">
    <property type="entry name" value="Integrase, DNA-binding domain"/>
    <property type="match status" value="1"/>
</dbReference>
<comment type="similarity">
    <text evidence="1">Belongs to the 'phage' integrase family.</text>
</comment>
<dbReference type="eggNOG" id="COG0582">
    <property type="taxonomic scope" value="Bacteria"/>
</dbReference>
<organism evidence="8 9">
    <name type="scientific">Acinetobacter vivianii</name>
    <dbReference type="NCBI Taxonomy" id="1776742"/>
    <lineage>
        <taxon>Bacteria</taxon>
        <taxon>Pseudomonadati</taxon>
        <taxon>Pseudomonadota</taxon>
        <taxon>Gammaproteobacteria</taxon>
        <taxon>Moraxellales</taxon>
        <taxon>Moraxellaceae</taxon>
        <taxon>Acinetobacter</taxon>
    </lineage>
</organism>
<evidence type="ECO:0000256" key="2">
    <source>
        <dbReference type="ARBA" id="ARBA00022908"/>
    </source>
</evidence>
<evidence type="ECO:0000256" key="5">
    <source>
        <dbReference type="PROSITE-ProRule" id="PRU01248"/>
    </source>
</evidence>
<comment type="caution">
    <text evidence="8">The sequence shown here is derived from an EMBL/GenBank/DDBJ whole genome shotgun (WGS) entry which is preliminary data.</text>
</comment>
<keyword evidence="2" id="KW-0229">DNA integration</keyword>
<reference evidence="8 9" key="1">
    <citation type="submission" date="2013-02" db="EMBL/GenBank/DDBJ databases">
        <title>The Genome Sequence of Acinetobacter sp. NIPH 758.</title>
        <authorList>
            <consortium name="The Broad Institute Genome Sequencing Platform"/>
            <consortium name="The Broad Institute Genome Sequencing Center for Infectious Disease"/>
            <person name="Cerqueira G."/>
            <person name="Feldgarden M."/>
            <person name="Courvalin P."/>
            <person name="Perichon B."/>
            <person name="Grillot-Courvalin C."/>
            <person name="Clermont D."/>
            <person name="Rocha E."/>
            <person name="Yoon E.-J."/>
            <person name="Nemec A."/>
            <person name="Walker B."/>
            <person name="Young S.K."/>
            <person name="Zeng Q."/>
            <person name="Gargeya S."/>
            <person name="Fitzgerald M."/>
            <person name="Haas B."/>
            <person name="Abouelleil A."/>
            <person name="Alvarado L."/>
            <person name="Arachchi H.M."/>
            <person name="Berlin A.M."/>
            <person name="Chapman S.B."/>
            <person name="Dewar J."/>
            <person name="Goldberg J."/>
            <person name="Griggs A."/>
            <person name="Gujja S."/>
            <person name="Hansen M."/>
            <person name="Howarth C."/>
            <person name="Imamovic A."/>
            <person name="Larimer J."/>
            <person name="McCowan C."/>
            <person name="Murphy C."/>
            <person name="Neiman D."/>
            <person name="Pearson M."/>
            <person name="Priest M."/>
            <person name="Roberts A."/>
            <person name="Saif S."/>
            <person name="Shea T."/>
            <person name="Sisk P."/>
            <person name="Sykes S."/>
            <person name="Wortman J."/>
            <person name="Nusbaum C."/>
            <person name="Birren B."/>
        </authorList>
    </citation>
    <scope>NUCLEOTIDE SEQUENCE [LARGE SCALE GENOMIC DNA]</scope>
    <source>
        <strain evidence="8 9">NIPH 758</strain>
    </source>
</reference>
<protein>
    <recommendedName>
        <fullName evidence="10">Tyr recombinase domain-containing protein</fullName>
    </recommendedName>
</protein>
<dbReference type="EMBL" id="APPC01000012">
    <property type="protein sequence ID" value="ENU93611.1"/>
    <property type="molecule type" value="Genomic_DNA"/>
</dbReference>
<dbReference type="GO" id="GO:0006310">
    <property type="term" value="P:DNA recombination"/>
    <property type="evidence" value="ECO:0007669"/>
    <property type="project" value="UniProtKB-KW"/>
</dbReference>
<dbReference type="SUPFAM" id="SSF56349">
    <property type="entry name" value="DNA breaking-rejoining enzymes"/>
    <property type="match status" value="1"/>
</dbReference>
<feature type="domain" description="Tyr recombinase" evidence="6">
    <location>
        <begin position="209"/>
        <end position="402"/>
    </location>
</feature>
<evidence type="ECO:0000256" key="4">
    <source>
        <dbReference type="ARBA" id="ARBA00023172"/>
    </source>
</evidence>
<dbReference type="Gene3D" id="1.10.443.10">
    <property type="entry name" value="Intergrase catalytic core"/>
    <property type="match status" value="1"/>
</dbReference>
<dbReference type="PROSITE" id="PS51898">
    <property type="entry name" value="TYR_RECOMBINASE"/>
    <property type="match status" value="1"/>
</dbReference>
<dbReference type="Pfam" id="PF00589">
    <property type="entry name" value="Phage_integrase"/>
    <property type="match status" value="1"/>
</dbReference>
<dbReference type="InterPro" id="IPR038488">
    <property type="entry name" value="Integrase_DNA-bd_sf"/>
</dbReference>
<keyword evidence="3 5" id="KW-0238">DNA-binding</keyword>
<dbReference type="InterPro" id="IPR002104">
    <property type="entry name" value="Integrase_catalytic"/>
</dbReference>
<dbReference type="Gene3D" id="1.10.150.130">
    <property type="match status" value="1"/>
</dbReference>
<dbReference type="GO" id="GO:0003677">
    <property type="term" value="F:DNA binding"/>
    <property type="evidence" value="ECO:0007669"/>
    <property type="project" value="UniProtKB-UniRule"/>
</dbReference>